<dbReference type="InterPro" id="IPR006434">
    <property type="entry name" value="Pyrimidine_nucleotidase_eu"/>
</dbReference>
<dbReference type="AlphaFoldDB" id="A0A433DAB0"/>
<dbReference type="InterPro" id="IPR023214">
    <property type="entry name" value="HAD_sf"/>
</dbReference>
<evidence type="ECO:0000256" key="2">
    <source>
        <dbReference type="ARBA" id="ARBA00008389"/>
    </source>
</evidence>
<dbReference type="GO" id="GO:0005737">
    <property type="term" value="C:cytoplasm"/>
    <property type="evidence" value="ECO:0007669"/>
    <property type="project" value="InterPro"/>
</dbReference>
<dbReference type="InterPro" id="IPR036412">
    <property type="entry name" value="HAD-like_sf"/>
</dbReference>
<dbReference type="EMBL" id="RBNI01004078">
    <property type="protein sequence ID" value="RUP47804.1"/>
    <property type="molecule type" value="Genomic_DNA"/>
</dbReference>
<dbReference type="OrthoDB" id="10014216at2759"/>
<evidence type="ECO:0000256" key="7">
    <source>
        <dbReference type="ARBA" id="ARBA00022842"/>
    </source>
</evidence>
<evidence type="ECO:0000256" key="1">
    <source>
        <dbReference type="ARBA" id="ARBA00000815"/>
    </source>
</evidence>
<keyword evidence="5" id="KW-0547">Nucleotide-binding</keyword>
<protein>
    <recommendedName>
        <fullName evidence="3">5'-nucleotidase</fullName>
        <ecNumber evidence="3">3.1.3.5</ecNumber>
    </recommendedName>
</protein>
<comment type="similarity">
    <text evidence="2">Belongs to the pyrimidine 5'-nucleotidase family.</text>
</comment>
<dbReference type="Gene3D" id="1.10.150.340">
    <property type="entry name" value="Pyrimidine 5'-nucleotidase (UMPH-1), N-terminal domain"/>
    <property type="match status" value="1"/>
</dbReference>
<comment type="catalytic activity">
    <reaction evidence="1">
        <text>a ribonucleoside 5'-phosphate + H2O = a ribonucleoside + phosphate</text>
        <dbReference type="Rhea" id="RHEA:12484"/>
        <dbReference type="ChEBI" id="CHEBI:15377"/>
        <dbReference type="ChEBI" id="CHEBI:18254"/>
        <dbReference type="ChEBI" id="CHEBI:43474"/>
        <dbReference type="ChEBI" id="CHEBI:58043"/>
        <dbReference type="EC" id="3.1.3.5"/>
    </reaction>
</comment>
<keyword evidence="8" id="KW-0546">Nucleotide metabolism</keyword>
<keyword evidence="4" id="KW-0479">Metal-binding</keyword>
<evidence type="ECO:0000313" key="11">
    <source>
        <dbReference type="Proteomes" id="UP000268093"/>
    </source>
</evidence>
<evidence type="ECO:0000256" key="3">
    <source>
        <dbReference type="ARBA" id="ARBA00012643"/>
    </source>
</evidence>
<accession>A0A433DAB0</accession>
<sequence>MATIYEDDSRARQLIADMLQDPTVRIRSPKEVEVKLAKIVADGPDNMHFICDFDMTISRHWVTESNGQKVRNMSSHGVLANYCRLNTEVGTNAPIPNTTPTPKRDRISEPETQRLYDKYYPIEISHQMTYEEKIPHMVAWWDGAHAALITQRITHEDIAEMVRETPLELRELLSELLVLCRDKNVPFLVFSAGIRDIIEEILSSRSLFHPNMHVVANKMGFNPTTGFCDHFEDPLIHVFNKSEFQLESTPRYYSMIEHRRNVILVGDSKGDLQMSKGVRHDLCLNIGFLNHDVEALVEQYKEVFDVVLVGDQTFSWVNRVLEEVR</sequence>
<gene>
    <name evidence="10" type="ORF">BC936DRAFT_145311</name>
</gene>
<keyword evidence="7" id="KW-0460">Magnesium</keyword>
<dbReference type="Pfam" id="PF05822">
    <property type="entry name" value="UMPH-1"/>
    <property type="match status" value="1"/>
</dbReference>
<dbReference type="GO" id="GO:0000166">
    <property type="term" value="F:nucleotide binding"/>
    <property type="evidence" value="ECO:0007669"/>
    <property type="project" value="UniProtKB-KW"/>
</dbReference>
<evidence type="ECO:0000256" key="5">
    <source>
        <dbReference type="ARBA" id="ARBA00022741"/>
    </source>
</evidence>
<dbReference type="GO" id="GO:0009117">
    <property type="term" value="P:nucleotide metabolic process"/>
    <property type="evidence" value="ECO:0007669"/>
    <property type="project" value="UniProtKB-KW"/>
</dbReference>
<reference evidence="10 11" key="1">
    <citation type="journal article" date="2018" name="New Phytol.">
        <title>Phylogenomics of Endogonaceae and evolution of mycorrhizas within Mucoromycota.</title>
        <authorList>
            <person name="Chang Y."/>
            <person name="Desiro A."/>
            <person name="Na H."/>
            <person name="Sandor L."/>
            <person name="Lipzen A."/>
            <person name="Clum A."/>
            <person name="Barry K."/>
            <person name="Grigoriev I.V."/>
            <person name="Martin F.M."/>
            <person name="Stajich J.E."/>
            <person name="Smith M.E."/>
            <person name="Bonito G."/>
            <person name="Spatafora J.W."/>
        </authorList>
    </citation>
    <scope>NUCLEOTIDE SEQUENCE [LARGE SCALE GENOMIC DNA]</scope>
    <source>
        <strain evidence="10 11">GMNB39</strain>
    </source>
</reference>
<comment type="caution">
    <text evidence="10">The sequence shown here is derived from an EMBL/GenBank/DDBJ whole genome shotgun (WGS) entry which is preliminary data.</text>
</comment>
<organism evidence="10 11">
    <name type="scientific">Jimgerdemannia flammicorona</name>
    <dbReference type="NCBI Taxonomy" id="994334"/>
    <lineage>
        <taxon>Eukaryota</taxon>
        <taxon>Fungi</taxon>
        <taxon>Fungi incertae sedis</taxon>
        <taxon>Mucoromycota</taxon>
        <taxon>Mucoromycotina</taxon>
        <taxon>Endogonomycetes</taxon>
        <taxon>Endogonales</taxon>
        <taxon>Endogonaceae</taxon>
        <taxon>Jimgerdemannia</taxon>
    </lineage>
</organism>
<dbReference type="FunFam" id="1.10.150.340:FF:000001">
    <property type="entry name" value="Cytosolic 5-nucleotidase 3-like"/>
    <property type="match status" value="1"/>
</dbReference>
<evidence type="ECO:0000256" key="4">
    <source>
        <dbReference type="ARBA" id="ARBA00022723"/>
    </source>
</evidence>
<dbReference type="EC" id="3.1.3.5" evidence="3"/>
<dbReference type="Proteomes" id="UP000268093">
    <property type="component" value="Unassembled WGS sequence"/>
</dbReference>
<evidence type="ECO:0000256" key="6">
    <source>
        <dbReference type="ARBA" id="ARBA00022801"/>
    </source>
</evidence>
<dbReference type="Gene3D" id="3.40.50.1000">
    <property type="entry name" value="HAD superfamily/HAD-like"/>
    <property type="match status" value="2"/>
</dbReference>
<feature type="compositionally biased region" description="Low complexity" evidence="9">
    <location>
        <begin position="91"/>
        <end position="101"/>
    </location>
</feature>
<evidence type="ECO:0000256" key="9">
    <source>
        <dbReference type="SAM" id="MobiDB-lite"/>
    </source>
</evidence>
<feature type="region of interest" description="Disordered" evidence="9">
    <location>
        <begin position="90"/>
        <end position="110"/>
    </location>
</feature>
<evidence type="ECO:0000313" key="10">
    <source>
        <dbReference type="EMBL" id="RUP47804.1"/>
    </source>
</evidence>
<dbReference type="GO" id="GO:0008253">
    <property type="term" value="F:5'-nucleotidase activity"/>
    <property type="evidence" value="ECO:0007669"/>
    <property type="project" value="UniProtKB-EC"/>
</dbReference>
<keyword evidence="11" id="KW-1185">Reference proteome</keyword>
<dbReference type="GO" id="GO:0000287">
    <property type="term" value="F:magnesium ion binding"/>
    <property type="evidence" value="ECO:0007669"/>
    <property type="project" value="InterPro"/>
</dbReference>
<dbReference type="SUPFAM" id="SSF56784">
    <property type="entry name" value="HAD-like"/>
    <property type="match status" value="1"/>
</dbReference>
<dbReference type="PANTHER" id="PTHR13045:SF0">
    <property type="entry name" value="7-METHYLGUANOSINE PHOSPHATE-SPECIFIC 5'-NUCLEOTIDASE"/>
    <property type="match status" value="1"/>
</dbReference>
<name>A0A433DAB0_9FUNG</name>
<dbReference type="PANTHER" id="PTHR13045">
    <property type="entry name" value="5'-NUCLEOTIDASE"/>
    <property type="match status" value="1"/>
</dbReference>
<keyword evidence="6" id="KW-0378">Hydrolase</keyword>
<proteinExistence type="inferred from homology"/>
<evidence type="ECO:0000256" key="8">
    <source>
        <dbReference type="ARBA" id="ARBA00023080"/>
    </source>
</evidence>